<dbReference type="GO" id="GO:0004553">
    <property type="term" value="F:hydrolase activity, hydrolyzing O-glycosyl compounds"/>
    <property type="evidence" value="ECO:0007669"/>
    <property type="project" value="InterPro"/>
</dbReference>
<evidence type="ECO:0000256" key="6">
    <source>
        <dbReference type="SAM" id="MobiDB-lite"/>
    </source>
</evidence>
<evidence type="ECO:0000313" key="9">
    <source>
        <dbReference type="Proteomes" id="UP000315842"/>
    </source>
</evidence>
<evidence type="ECO:0000259" key="7">
    <source>
        <dbReference type="PROSITE" id="PS51175"/>
    </source>
</evidence>
<keyword evidence="3" id="KW-0378">Hydrolase</keyword>
<evidence type="ECO:0000256" key="4">
    <source>
        <dbReference type="ARBA" id="ARBA00023295"/>
    </source>
</evidence>
<comment type="similarity">
    <text evidence="1">Belongs to the glycosyl hydrolase 43 family.</text>
</comment>
<dbReference type="InterPro" id="IPR006584">
    <property type="entry name" value="Cellulose-bd_IV"/>
</dbReference>
<dbReference type="PANTHER" id="PTHR42812">
    <property type="entry name" value="BETA-XYLOSIDASE"/>
    <property type="match status" value="1"/>
</dbReference>
<reference evidence="8 9" key="1">
    <citation type="submission" date="2019-06" db="EMBL/GenBank/DDBJ databases">
        <title>Whole genome shotgun sequence of Cellulomonas uda NBRC 3747.</title>
        <authorList>
            <person name="Hosoyama A."/>
            <person name="Uohara A."/>
            <person name="Ohji S."/>
            <person name="Ichikawa N."/>
        </authorList>
    </citation>
    <scope>NUCLEOTIDE SEQUENCE [LARGE SCALE GENOMIC DNA]</scope>
    <source>
        <strain evidence="8 9">NBRC 3747</strain>
    </source>
</reference>
<dbReference type="GO" id="GO:0005975">
    <property type="term" value="P:carbohydrate metabolic process"/>
    <property type="evidence" value="ECO:0007669"/>
    <property type="project" value="InterPro"/>
</dbReference>
<dbReference type="Pfam" id="PF04616">
    <property type="entry name" value="Glyco_hydro_43"/>
    <property type="match status" value="2"/>
</dbReference>
<comment type="caution">
    <text evidence="8">The sequence shown here is derived from an EMBL/GenBank/DDBJ whole genome shotgun (WGS) entry which is preliminary data.</text>
</comment>
<dbReference type="SUPFAM" id="SSF49899">
    <property type="entry name" value="Concanavalin A-like lectins/glucanases"/>
    <property type="match status" value="1"/>
</dbReference>
<keyword evidence="2" id="KW-0732">Signal</keyword>
<proteinExistence type="inferred from homology"/>
<feature type="region of interest" description="Disordered" evidence="6">
    <location>
        <begin position="834"/>
        <end position="857"/>
    </location>
</feature>
<dbReference type="InterPro" id="IPR013320">
    <property type="entry name" value="ConA-like_dom_sf"/>
</dbReference>
<dbReference type="InterPro" id="IPR006710">
    <property type="entry name" value="Glyco_hydro_43"/>
</dbReference>
<organism evidence="8 9">
    <name type="scientific">Cellulomonas uda</name>
    <dbReference type="NCBI Taxonomy" id="1714"/>
    <lineage>
        <taxon>Bacteria</taxon>
        <taxon>Bacillati</taxon>
        <taxon>Actinomycetota</taxon>
        <taxon>Actinomycetes</taxon>
        <taxon>Micrococcales</taxon>
        <taxon>Cellulomonadaceae</taxon>
        <taxon>Cellulomonas</taxon>
    </lineage>
</organism>
<dbReference type="Gene3D" id="2.60.40.10">
    <property type="entry name" value="Immunoglobulins"/>
    <property type="match status" value="3"/>
</dbReference>
<dbReference type="InterPro" id="IPR005084">
    <property type="entry name" value="CBM6"/>
</dbReference>
<keyword evidence="4" id="KW-0326">Glycosidase</keyword>
<dbReference type="InterPro" id="IPR051795">
    <property type="entry name" value="Glycosyl_Hydrlase_43"/>
</dbReference>
<dbReference type="PANTHER" id="PTHR42812:SF12">
    <property type="entry name" value="BETA-XYLOSIDASE-RELATED"/>
    <property type="match status" value="1"/>
</dbReference>
<dbReference type="Gene3D" id="2.60.120.260">
    <property type="entry name" value="Galactose-binding domain-like"/>
    <property type="match status" value="3"/>
</dbReference>
<dbReference type="InterPro" id="IPR023296">
    <property type="entry name" value="Glyco_hydro_beta-prop_sf"/>
</dbReference>
<feature type="domain" description="CBM6" evidence="7">
    <location>
        <begin position="1382"/>
        <end position="1509"/>
    </location>
</feature>
<gene>
    <name evidence="8" type="ORF">CUD01_16270</name>
</gene>
<dbReference type="SUPFAM" id="SSF49785">
    <property type="entry name" value="Galactose-binding domain-like"/>
    <property type="match status" value="3"/>
</dbReference>
<dbReference type="GO" id="GO:0030246">
    <property type="term" value="F:carbohydrate binding"/>
    <property type="evidence" value="ECO:0007669"/>
    <property type="project" value="InterPro"/>
</dbReference>
<dbReference type="Gene3D" id="1.20.1270.90">
    <property type="entry name" value="AF1782-like"/>
    <property type="match status" value="1"/>
</dbReference>
<dbReference type="Gene3D" id="2.60.120.200">
    <property type="match status" value="1"/>
</dbReference>
<evidence type="ECO:0000313" key="8">
    <source>
        <dbReference type="EMBL" id="GEA81183.1"/>
    </source>
</evidence>
<dbReference type="Pfam" id="PF02018">
    <property type="entry name" value="CBM_4_9"/>
    <property type="match status" value="2"/>
</dbReference>
<dbReference type="Pfam" id="PF03422">
    <property type="entry name" value="CBM_6"/>
    <property type="match status" value="1"/>
</dbReference>
<dbReference type="Pfam" id="PF16640">
    <property type="entry name" value="Big_3_5"/>
    <property type="match status" value="3"/>
</dbReference>
<dbReference type="InterPro" id="IPR032109">
    <property type="entry name" value="Big_3_5"/>
</dbReference>
<dbReference type="CDD" id="cd04084">
    <property type="entry name" value="CBM6_xylanase-like"/>
    <property type="match status" value="1"/>
</dbReference>
<dbReference type="Proteomes" id="UP000315842">
    <property type="component" value="Unassembled WGS sequence"/>
</dbReference>
<feature type="site" description="Important for catalytic activity, responsible for pKa modulation of the active site Glu and correct orientation of both the proton donor and substrate" evidence="5">
    <location>
        <position position="146"/>
    </location>
</feature>
<protein>
    <recommendedName>
        <fullName evidence="7">CBM6 domain-containing protein</fullName>
    </recommendedName>
</protein>
<evidence type="ECO:0000256" key="1">
    <source>
        <dbReference type="ARBA" id="ARBA00009865"/>
    </source>
</evidence>
<evidence type="ECO:0000256" key="3">
    <source>
        <dbReference type="ARBA" id="ARBA00022801"/>
    </source>
</evidence>
<dbReference type="InterPro" id="IPR003305">
    <property type="entry name" value="CenC_carb-bd"/>
</dbReference>
<dbReference type="CDD" id="cd09003">
    <property type="entry name" value="GH43_XynD-like"/>
    <property type="match status" value="1"/>
</dbReference>
<name>A0A4Y3KAY9_CELUD</name>
<dbReference type="SUPFAM" id="SSF75005">
    <property type="entry name" value="Arabinanase/levansucrase/invertase"/>
    <property type="match status" value="2"/>
</dbReference>
<sequence length="1793" mass="191394">MPQPSYTSTDAGDGTYSVPLLESDVPDISVARVPAAENDEGRDIYYMVSTTMHLSPGAPIMKSYDLVNWETVSYVFGRLGTDDSTSLRNGGNSYGQGQWASSLRYHDGKFYVLFNTNNLGGAYLYSTDDVENGAWTSTKLGRGLHDPSLFFDTDGSAYIFYGAGTTNAVKLNSDLTAITDEYPAIFSKSDFSSQSYVTSSYEGMQVYKIGDYYYIATITWPSGGNRQVVLFRSPDLLGRYTSDDGAQTYETRSGLNSDGFAQGSLVDIATDDGEVAWWGMFFRDTYPIGRIPALIPAVWEDGWPTFGDDGDVSRGDSFDKPITLTDAQQALERTRSVVASDDFANDAPLKPYMDEDWDIEPSTVDTSLLGVNLVDNPGFESGATSPWTAQYGGVLAVQSEQAATGTYALSVSGRTLNGAGPTQVLNGELQKGVTYDVSAKIKYTEGPDTTTFILGSSTSSVVKTMTSAVVTKGDWVTVSGSYTVPETADPSNIKLVVETPWKSSYADGELVSYYIDDVSVVGRQATNEDPDADEVTFNGSTLDTAWEWNHNPDNRYWSLTDRDGWLRLTAGKVVTGDYTYSKLSTHDELTYLEEARNTLSQRTFGPKASAETRLDVSGMNDGDVAGLATYGRSFTYAAVKQVDGERILGVVERLQPFSATIDQDAVESFVAGTTVELGDATDVRIKADADFASSANQLWVQYYYSLDGEAWQPLGDPTGPLVMDWSLSHFMGYRFGLFDYATQSTGGHVDVDYYLLSDTLTADGAELDTTALDAAVAHAATLDQADYPAQAWADMQAALAKAQAVTDPSTQNQIDAPTQALSRELAELGVLVDDGTTTTPQEPVDPEDPTFEPTPDPEPAEGELVVNGFFADGTTGWTARNATLGTVDDVTKQSTVGSVTGRTGTQAGLWQDMTGKLLAGATYQVSAKVRYDTGPATRAFNITGNFGGYAYDDYVSTTLTKGEWGTISGEFTVPTTQSVDEAWLLIETTWVASPGADDLMDYLVDDVSLVMTQEPPVVEEPGVWDAVAKRVGSSNPLVNHKFGADPYAFEHDGRVYVYMTNDTQQYDPSNLASNNYSNIKTITVISSDDLVNWTDHGDIKVAGASGAATWANNSWAPAVASKVVDGQEKFFLYFANNAASVGVLEADSPTGPWTDPLGHALITPSTPGASADGNWLFDPAVVVTDEGDAYLYFGGGTGTNANNPKTTRVIKLGDDMTSTVGSAQVIDAPKMFEASHVFERDGKYYYSYSTNFTPPDASTPADYPATGVIAYMVADTPLGSLQDDGSYAWTVDDYAGVVLPNMYGFFGVGGNNHQSFFELDGKFYIAYHAGTLDKAIHGSGNTLGYRSTHINEVTFDEDGLMEQVQADYAGVDQLAPLDAFDGAIEAETIGWEQGITTTEIDVPSTTGSATNLALTDIDAGDWVALAGVDLAHGASRVTARVRSVQAGTTIEVRQDAVDGRLLGTLEPVVSDQWQDVTADLADASGVHDVFLVFQGGAGDLLEVDTWSFTEMHRATTTQVAVSGRLVVGDEQKLVATVTPRTATGTVSFRSGTRVLGTAAVVDGVATSTVKLPVGKQTVTAAFVPAGDTWLGSTGLVQTTVRKSASTTGARGPSGAVRYGTQATVKVTVTGTDQPASGKVQLRRADGTLVRTVTLSTSGMTGTAEVALPAKLAVGSHAFKVKYVGTASVAPSSTTVKVIVIRSVPKVKLVRSSWTVSEGSRPKVIVTVTGPTKGERPTGTVRLVAGSTVLKGTLSKGRVVFTLPRTTSTLVLVALYSGDSRYATSSSTHRLNVR</sequence>
<evidence type="ECO:0000256" key="2">
    <source>
        <dbReference type="ARBA" id="ARBA00022729"/>
    </source>
</evidence>
<dbReference type="PROSITE" id="PS51175">
    <property type="entry name" value="CBM6"/>
    <property type="match status" value="1"/>
</dbReference>
<dbReference type="Pfam" id="PF17851">
    <property type="entry name" value="GH43_C2"/>
    <property type="match status" value="1"/>
</dbReference>
<accession>A0A4Y3KAY9</accession>
<dbReference type="InterPro" id="IPR008979">
    <property type="entry name" value="Galactose-bd-like_sf"/>
</dbReference>
<dbReference type="InterPro" id="IPR013783">
    <property type="entry name" value="Ig-like_fold"/>
</dbReference>
<dbReference type="Gene3D" id="2.115.10.20">
    <property type="entry name" value="Glycosyl hydrolase domain, family 43"/>
    <property type="match status" value="2"/>
</dbReference>
<dbReference type="CDD" id="cd09001">
    <property type="entry name" value="GH43_FsAxh1-like"/>
    <property type="match status" value="1"/>
</dbReference>
<dbReference type="InterPro" id="IPR041542">
    <property type="entry name" value="GH43_C2"/>
</dbReference>
<keyword evidence="9" id="KW-1185">Reference proteome</keyword>
<evidence type="ECO:0000256" key="5">
    <source>
        <dbReference type="PIRSR" id="PIRSR606710-2"/>
    </source>
</evidence>
<dbReference type="EMBL" id="BJLP01000023">
    <property type="protein sequence ID" value="GEA81183.1"/>
    <property type="molecule type" value="Genomic_DNA"/>
</dbReference>
<dbReference type="SMART" id="SM00606">
    <property type="entry name" value="CBD_IV"/>
    <property type="match status" value="1"/>
</dbReference>